<feature type="signal peptide" evidence="1">
    <location>
        <begin position="1"/>
        <end position="22"/>
    </location>
</feature>
<dbReference type="InterPro" id="IPR025392">
    <property type="entry name" value="DUF4124"/>
</dbReference>
<evidence type="ECO:0000259" key="2">
    <source>
        <dbReference type="Pfam" id="PF01551"/>
    </source>
</evidence>
<dbReference type="CDD" id="cd12797">
    <property type="entry name" value="M23_peptidase"/>
    <property type="match status" value="1"/>
</dbReference>
<dbReference type="PANTHER" id="PTHR21666:SF294">
    <property type="entry name" value="PEPTIDASE M23"/>
    <property type="match status" value="1"/>
</dbReference>
<dbReference type="SUPFAM" id="SSF51261">
    <property type="entry name" value="Duplicated hybrid motif"/>
    <property type="match status" value="1"/>
</dbReference>
<dbReference type="Proteomes" id="UP001319827">
    <property type="component" value="Chromosome"/>
</dbReference>
<dbReference type="InterPro" id="IPR050570">
    <property type="entry name" value="Cell_wall_metabolism_enzyme"/>
</dbReference>
<keyword evidence="5" id="KW-1185">Reference proteome</keyword>
<dbReference type="Gene3D" id="2.70.70.10">
    <property type="entry name" value="Glucose Permease (Domain IIA)"/>
    <property type="match status" value="1"/>
</dbReference>
<evidence type="ECO:0000313" key="4">
    <source>
        <dbReference type="EMBL" id="BCR04204.1"/>
    </source>
</evidence>
<dbReference type="InterPro" id="IPR016047">
    <property type="entry name" value="M23ase_b-sheet_dom"/>
</dbReference>
<dbReference type="Pfam" id="PF01551">
    <property type="entry name" value="Peptidase_M23"/>
    <property type="match status" value="1"/>
</dbReference>
<gene>
    <name evidence="4" type="ORF">DESUT3_12730</name>
</gene>
<dbReference type="RefSeq" id="WP_221251617.1">
    <property type="nucleotide sequence ID" value="NZ_AP024355.1"/>
</dbReference>
<reference evidence="4 5" key="1">
    <citation type="journal article" date="2016" name="C (Basel)">
        <title>Selective Growth of and Electricity Production by Marine Exoelectrogenic Bacteria in Self-Aggregated Hydrogel of Microbially Reduced Graphene Oxide.</title>
        <authorList>
            <person name="Yoshida N."/>
            <person name="Goto Y."/>
            <person name="Miyata Y."/>
        </authorList>
    </citation>
    <scope>NUCLEOTIDE SEQUENCE [LARGE SCALE GENOMIC DNA]</scope>
    <source>
        <strain evidence="4 5">NIT-T3</strain>
    </source>
</reference>
<dbReference type="InterPro" id="IPR011055">
    <property type="entry name" value="Dup_hybrid_motif"/>
</dbReference>
<evidence type="ECO:0000313" key="5">
    <source>
        <dbReference type="Proteomes" id="UP001319827"/>
    </source>
</evidence>
<reference evidence="4 5" key="2">
    <citation type="journal article" date="2021" name="Int. J. Syst. Evol. Microbiol.">
        <title>Isolation and Polyphasic Characterization of Desulfuromonas versatilis sp. Nov., an Electrogenic Bacteria Capable of Versatile Metabolism Isolated from a Graphene Oxide-Reducing Enrichment Culture.</title>
        <authorList>
            <person name="Xie L."/>
            <person name="Yoshida N."/>
            <person name="Ishii S."/>
            <person name="Meng L."/>
        </authorList>
    </citation>
    <scope>NUCLEOTIDE SEQUENCE [LARGE SCALE GENOMIC DNA]</scope>
    <source>
        <strain evidence="4 5">NIT-T3</strain>
    </source>
</reference>
<evidence type="ECO:0000256" key="1">
    <source>
        <dbReference type="SAM" id="SignalP"/>
    </source>
</evidence>
<evidence type="ECO:0000259" key="3">
    <source>
        <dbReference type="Pfam" id="PF13511"/>
    </source>
</evidence>
<evidence type="ECO:0008006" key="6">
    <source>
        <dbReference type="Google" id="ProtNLM"/>
    </source>
</evidence>
<sequence>MTRKTLGLLLALGLFGAPPCDAEKLYRYRDPAGTLSFSDRPPAGSVPYAVEQVRVSQPPPRVTVENRGSRTQPLLYAVNEYRGPVELELAFESSENLASDPPLPLRVVLPAGGETRLAAFRPLRSDRSWSYRYRYRYVVGDPGARHAPPGPYRLPFSADASFRVSQGFRGDFSHTQPHSEYAVDIAMPEGTPVLAARGGVVMEMANDYFSGGIDQPAFAERANYIRILHDDGTMGVYAHLQLESAQVGVGSRVSAGQLLAHSGNTGFSSGPHLHFVIERNRGLEIISVPFAFAGPDGEELEPRQGQVLGAR</sequence>
<proteinExistence type="predicted"/>
<dbReference type="PANTHER" id="PTHR21666">
    <property type="entry name" value="PEPTIDASE-RELATED"/>
    <property type="match status" value="1"/>
</dbReference>
<feature type="domain" description="M23ase beta-sheet core" evidence="2">
    <location>
        <begin position="180"/>
        <end position="280"/>
    </location>
</feature>
<feature type="chain" id="PRO_5045743195" description="Peptidase M23B" evidence="1">
    <location>
        <begin position="23"/>
        <end position="311"/>
    </location>
</feature>
<dbReference type="EMBL" id="AP024355">
    <property type="protein sequence ID" value="BCR04204.1"/>
    <property type="molecule type" value="Genomic_DNA"/>
</dbReference>
<dbReference type="Pfam" id="PF13511">
    <property type="entry name" value="DUF4124"/>
    <property type="match status" value="1"/>
</dbReference>
<feature type="domain" description="DUF4124" evidence="3">
    <location>
        <begin position="15"/>
        <end position="61"/>
    </location>
</feature>
<keyword evidence="1" id="KW-0732">Signal</keyword>
<accession>A0ABM8HQR2</accession>
<organism evidence="4 5">
    <name type="scientific">Desulfuromonas versatilis</name>
    <dbReference type="NCBI Taxonomy" id="2802975"/>
    <lineage>
        <taxon>Bacteria</taxon>
        <taxon>Pseudomonadati</taxon>
        <taxon>Thermodesulfobacteriota</taxon>
        <taxon>Desulfuromonadia</taxon>
        <taxon>Desulfuromonadales</taxon>
        <taxon>Desulfuromonadaceae</taxon>
        <taxon>Desulfuromonas</taxon>
    </lineage>
</organism>
<protein>
    <recommendedName>
        <fullName evidence="6">Peptidase M23B</fullName>
    </recommendedName>
</protein>
<name>A0ABM8HQR2_9BACT</name>